<organism evidence="1">
    <name type="scientific">marine sediment metagenome</name>
    <dbReference type="NCBI Taxonomy" id="412755"/>
    <lineage>
        <taxon>unclassified sequences</taxon>
        <taxon>metagenomes</taxon>
        <taxon>ecological metagenomes</taxon>
    </lineage>
</organism>
<accession>A0A0F9Y1K8</accession>
<sequence>MNQAMLEGFCDELIKESGLAVWGAKKAIGIGSKLLKGVGKVTGGTTRAVTGAPKNIGKEMLKDPARVLKRMGKRTMGVGMGGLIGMEGISAAQKAGRTIKSGARYSAPQPTTIRRYR</sequence>
<evidence type="ECO:0000313" key="1">
    <source>
        <dbReference type="EMBL" id="KKN98588.1"/>
    </source>
</evidence>
<name>A0A0F9Y1K8_9ZZZZ</name>
<reference evidence="1" key="1">
    <citation type="journal article" date="2015" name="Nature">
        <title>Complex archaea that bridge the gap between prokaryotes and eukaryotes.</title>
        <authorList>
            <person name="Spang A."/>
            <person name="Saw J.H."/>
            <person name="Jorgensen S.L."/>
            <person name="Zaremba-Niedzwiedzka K."/>
            <person name="Martijn J."/>
            <person name="Lind A.E."/>
            <person name="van Eijk R."/>
            <person name="Schleper C."/>
            <person name="Guy L."/>
            <person name="Ettema T.J."/>
        </authorList>
    </citation>
    <scope>NUCLEOTIDE SEQUENCE</scope>
</reference>
<comment type="caution">
    <text evidence="1">The sequence shown here is derived from an EMBL/GenBank/DDBJ whole genome shotgun (WGS) entry which is preliminary data.</text>
</comment>
<gene>
    <name evidence="1" type="ORF">LCGC14_0147000</name>
</gene>
<dbReference type="EMBL" id="LAZR01000051">
    <property type="protein sequence ID" value="KKN98588.1"/>
    <property type="molecule type" value="Genomic_DNA"/>
</dbReference>
<dbReference type="AlphaFoldDB" id="A0A0F9Y1K8"/>
<proteinExistence type="predicted"/>
<protein>
    <submittedName>
        <fullName evidence="1">Uncharacterized protein</fullName>
    </submittedName>
</protein>